<comment type="caution">
    <text evidence="1">The sequence shown here is derived from an EMBL/GenBank/DDBJ whole genome shotgun (WGS) entry which is preliminary data.</text>
</comment>
<proteinExistence type="predicted"/>
<protein>
    <recommendedName>
        <fullName evidence="3">DUF4536 domain-containing protein</fullName>
    </recommendedName>
</protein>
<dbReference type="PANTHER" id="PTHR28048">
    <property type="entry name" value="ACR195WP"/>
    <property type="match status" value="1"/>
</dbReference>
<gene>
    <name evidence="1" type="ORF">BN7_3721</name>
</gene>
<dbReference type="eggNOG" id="ENOG502S2HK">
    <property type="taxonomic scope" value="Eukaryota"/>
</dbReference>
<dbReference type="EMBL" id="CAIF01000109">
    <property type="protein sequence ID" value="CCH44163.1"/>
    <property type="molecule type" value="Genomic_DNA"/>
</dbReference>
<evidence type="ECO:0000313" key="2">
    <source>
        <dbReference type="Proteomes" id="UP000009328"/>
    </source>
</evidence>
<accession>K0KS36</accession>
<dbReference type="PANTHER" id="PTHR28048:SF1">
    <property type="entry name" value="ACR195WP"/>
    <property type="match status" value="1"/>
</dbReference>
<evidence type="ECO:0000313" key="1">
    <source>
        <dbReference type="EMBL" id="CCH44163.1"/>
    </source>
</evidence>
<sequence>MSNILNVFNPPQPRDLEPAEYEDCLPCQIMATVSALGAGAWFASGQLFEDSKLSQAENLKKNPMWWRYFIKGSGYGLIGFGVFRGTEGWLWNTPEQKKLK</sequence>
<keyword evidence="2" id="KW-1185">Reference proteome</keyword>
<reference evidence="1 2" key="1">
    <citation type="journal article" date="2012" name="Eukaryot. Cell">
        <title>Draft genome sequence of Wickerhamomyces ciferrii NRRL Y-1031 F-60-10.</title>
        <authorList>
            <person name="Schneider J."/>
            <person name="Andrea H."/>
            <person name="Blom J."/>
            <person name="Jaenicke S."/>
            <person name="Ruckert C."/>
            <person name="Schorsch C."/>
            <person name="Szczepanowski R."/>
            <person name="Farwick M."/>
            <person name="Goesmann A."/>
            <person name="Puhler A."/>
            <person name="Schaffer S."/>
            <person name="Tauch A."/>
            <person name="Kohler T."/>
            <person name="Brinkrolf K."/>
        </authorList>
    </citation>
    <scope>NUCLEOTIDE SEQUENCE [LARGE SCALE GENOMIC DNA]</scope>
    <source>
        <strain evidence="2">ATCC 14091 / BCRC 22168 / CBS 111 / JCM 3599 / NBRC 0793 / NRRL Y-1031 F-60-10</strain>
    </source>
</reference>
<dbReference type="InterPro" id="IPR053092">
    <property type="entry name" value="Mitochondrial_unc_protein"/>
</dbReference>
<organism evidence="1 2">
    <name type="scientific">Wickerhamomyces ciferrii (strain ATCC 14091 / BCRC 22168 / CBS 111 / JCM 3599 / NBRC 0793 / NRRL Y-1031 F-60-10)</name>
    <name type="common">Yeast</name>
    <name type="synonym">Pichia ciferrii</name>
    <dbReference type="NCBI Taxonomy" id="1206466"/>
    <lineage>
        <taxon>Eukaryota</taxon>
        <taxon>Fungi</taxon>
        <taxon>Dikarya</taxon>
        <taxon>Ascomycota</taxon>
        <taxon>Saccharomycotina</taxon>
        <taxon>Saccharomycetes</taxon>
        <taxon>Phaffomycetales</taxon>
        <taxon>Wickerhamomycetaceae</taxon>
        <taxon>Wickerhamomyces</taxon>
    </lineage>
</organism>
<evidence type="ECO:0008006" key="3">
    <source>
        <dbReference type="Google" id="ProtNLM"/>
    </source>
</evidence>
<dbReference type="FunCoup" id="K0KS36">
    <property type="interactions" value="24"/>
</dbReference>
<dbReference type="Proteomes" id="UP000009328">
    <property type="component" value="Unassembled WGS sequence"/>
</dbReference>
<dbReference type="InParanoid" id="K0KS36"/>
<dbReference type="AlphaFoldDB" id="K0KS36"/>
<name>K0KS36_WICCF</name>
<dbReference type="HOGENOM" id="CLU_148825_0_0_1"/>